<sequence length="76" mass="8536">MDIPGPNDLHITGSIFEHEFSITQAGQLVATVSKRWFALRDTYSVDIAPDQDDVLILASVLALDLAEDQEREHRDE</sequence>
<dbReference type="SUPFAM" id="SSF54518">
    <property type="entry name" value="Tubby C-terminal domain-like"/>
    <property type="match status" value="1"/>
</dbReference>
<organism evidence="2 3">
    <name type="scientific">Ktedonobacter robiniae</name>
    <dbReference type="NCBI Taxonomy" id="2778365"/>
    <lineage>
        <taxon>Bacteria</taxon>
        <taxon>Bacillati</taxon>
        <taxon>Chloroflexota</taxon>
        <taxon>Ktedonobacteria</taxon>
        <taxon>Ktedonobacterales</taxon>
        <taxon>Ktedonobacteraceae</taxon>
        <taxon>Ktedonobacter</taxon>
    </lineage>
</organism>
<comment type="similarity">
    <text evidence="1">Belongs to the LOR family.</text>
</comment>
<proteinExistence type="inferred from homology"/>
<reference evidence="2 3" key="1">
    <citation type="journal article" date="2021" name="Int. J. Syst. Evol. Microbiol.">
        <title>Reticulibacter mediterranei gen. nov., sp. nov., within the new family Reticulibacteraceae fam. nov., and Ktedonospora formicarum gen. nov., sp. nov., Ktedonobacter robiniae sp. nov., Dictyobacter formicarum sp. nov. and Dictyobacter arantiisoli sp. nov., belonging to the class Ktedonobacteria.</title>
        <authorList>
            <person name="Yabe S."/>
            <person name="Zheng Y."/>
            <person name="Wang C.M."/>
            <person name="Sakai Y."/>
            <person name="Abe K."/>
            <person name="Yokota A."/>
            <person name="Donadio S."/>
            <person name="Cavaletti L."/>
            <person name="Monciardini P."/>
        </authorList>
    </citation>
    <scope>NUCLEOTIDE SEQUENCE [LARGE SCALE GENOMIC DNA]</scope>
    <source>
        <strain evidence="2 3">SOSP1-30</strain>
    </source>
</reference>
<evidence type="ECO:0000313" key="2">
    <source>
        <dbReference type="EMBL" id="GHO56397.1"/>
    </source>
</evidence>
<dbReference type="EMBL" id="BNJG01000002">
    <property type="protein sequence ID" value="GHO56397.1"/>
    <property type="molecule type" value="Genomic_DNA"/>
</dbReference>
<name>A0ABQ3UVH2_9CHLR</name>
<gene>
    <name evidence="2" type="ORF">KSB_48720</name>
</gene>
<dbReference type="Proteomes" id="UP000654345">
    <property type="component" value="Unassembled WGS sequence"/>
</dbReference>
<evidence type="ECO:0000313" key="3">
    <source>
        <dbReference type="Proteomes" id="UP000654345"/>
    </source>
</evidence>
<comment type="caution">
    <text evidence="2">The sequence shown here is derived from an EMBL/GenBank/DDBJ whole genome shotgun (WGS) entry which is preliminary data.</text>
</comment>
<accession>A0ABQ3UVH2</accession>
<dbReference type="InterPro" id="IPR025659">
    <property type="entry name" value="Tubby-like_C"/>
</dbReference>
<dbReference type="RefSeq" id="WP_201372898.1">
    <property type="nucleotide sequence ID" value="NZ_BNJG01000002.1"/>
</dbReference>
<dbReference type="InterPro" id="IPR007612">
    <property type="entry name" value="LOR"/>
</dbReference>
<keyword evidence="3" id="KW-1185">Reference proteome</keyword>
<protein>
    <submittedName>
        <fullName evidence="2">Uncharacterized protein</fullName>
    </submittedName>
</protein>
<dbReference type="Gene3D" id="2.40.160.200">
    <property type="entry name" value="LURP1-related"/>
    <property type="match status" value="1"/>
</dbReference>
<dbReference type="InterPro" id="IPR038595">
    <property type="entry name" value="LOR_sf"/>
</dbReference>
<dbReference type="Pfam" id="PF04525">
    <property type="entry name" value="LOR"/>
    <property type="match status" value="1"/>
</dbReference>
<evidence type="ECO:0000256" key="1">
    <source>
        <dbReference type="ARBA" id="ARBA00005437"/>
    </source>
</evidence>